<proteinExistence type="predicted"/>
<accession>A0ACD3BA65</accession>
<dbReference type="Proteomes" id="UP000308600">
    <property type="component" value="Unassembled WGS sequence"/>
</dbReference>
<evidence type="ECO:0000313" key="1">
    <source>
        <dbReference type="EMBL" id="TFK74720.1"/>
    </source>
</evidence>
<dbReference type="EMBL" id="ML208266">
    <property type="protein sequence ID" value="TFK74720.1"/>
    <property type="molecule type" value="Genomic_DNA"/>
</dbReference>
<name>A0ACD3BA65_9AGAR</name>
<organism evidence="1 2">
    <name type="scientific">Pluteus cervinus</name>
    <dbReference type="NCBI Taxonomy" id="181527"/>
    <lineage>
        <taxon>Eukaryota</taxon>
        <taxon>Fungi</taxon>
        <taxon>Dikarya</taxon>
        <taxon>Basidiomycota</taxon>
        <taxon>Agaricomycotina</taxon>
        <taxon>Agaricomycetes</taxon>
        <taxon>Agaricomycetidae</taxon>
        <taxon>Agaricales</taxon>
        <taxon>Pluteineae</taxon>
        <taxon>Pluteaceae</taxon>
        <taxon>Pluteus</taxon>
    </lineage>
</organism>
<evidence type="ECO:0000313" key="2">
    <source>
        <dbReference type="Proteomes" id="UP000308600"/>
    </source>
</evidence>
<protein>
    <submittedName>
        <fullName evidence="1">Glutamyl-tRNA synthetase</fullName>
    </submittedName>
</protein>
<reference evidence="1 2" key="1">
    <citation type="journal article" date="2019" name="Nat. Ecol. Evol.">
        <title>Megaphylogeny resolves global patterns of mushroom evolution.</title>
        <authorList>
            <person name="Varga T."/>
            <person name="Krizsan K."/>
            <person name="Foldi C."/>
            <person name="Dima B."/>
            <person name="Sanchez-Garcia M."/>
            <person name="Sanchez-Ramirez S."/>
            <person name="Szollosi G.J."/>
            <person name="Szarkandi J.G."/>
            <person name="Papp V."/>
            <person name="Albert L."/>
            <person name="Andreopoulos W."/>
            <person name="Angelini C."/>
            <person name="Antonin V."/>
            <person name="Barry K.W."/>
            <person name="Bougher N.L."/>
            <person name="Buchanan P."/>
            <person name="Buyck B."/>
            <person name="Bense V."/>
            <person name="Catcheside P."/>
            <person name="Chovatia M."/>
            <person name="Cooper J."/>
            <person name="Damon W."/>
            <person name="Desjardin D."/>
            <person name="Finy P."/>
            <person name="Geml J."/>
            <person name="Haridas S."/>
            <person name="Hughes K."/>
            <person name="Justo A."/>
            <person name="Karasinski D."/>
            <person name="Kautmanova I."/>
            <person name="Kiss B."/>
            <person name="Kocsube S."/>
            <person name="Kotiranta H."/>
            <person name="LaButti K.M."/>
            <person name="Lechner B.E."/>
            <person name="Liimatainen K."/>
            <person name="Lipzen A."/>
            <person name="Lukacs Z."/>
            <person name="Mihaltcheva S."/>
            <person name="Morgado L.N."/>
            <person name="Niskanen T."/>
            <person name="Noordeloos M.E."/>
            <person name="Ohm R.A."/>
            <person name="Ortiz-Santana B."/>
            <person name="Ovrebo C."/>
            <person name="Racz N."/>
            <person name="Riley R."/>
            <person name="Savchenko A."/>
            <person name="Shiryaev A."/>
            <person name="Soop K."/>
            <person name="Spirin V."/>
            <person name="Szebenyi C."/>
            <person name="Tomsovsky M."/>
            <person name="Tulloss R.E."/>
            <person name="Uehling J."/>
            <person name="Grigoriev I.V."/>
            <person name="Vagvolgyi C."/>
            <person name="Papp T."/>
            <person name="Martin F.M."/>
            <person name="Miettinen O."/>
            <person name="Hibbett D.S."/>
            <person name="Nagy L.G."/>
        </authorList>
    </citation>
    <scope>NUCLEOTIDE SEQUENCE [LARGE SCALE GENOMIC DNA]</scope>
    <source>
        <strain evidence="1 2">NL-1719</strain>
    </source>
</reference>
<keyword evidence="2" id="KW-1185">Reference proteome</keyword>
<sequence>MVLLRFAPSPTGPLHLGGLRMALYNYLYAKKSGGKWIMRIEDTDAARYVPGAVEGIRKALDWAGVHYDYGPGNEGPHAPYFQSERLDLYHTHAAKLLDSGHAYRCFCSQDTLAATREKLARSGSNLTYDKRCLHLTEEEVARKVRAGEKSIVRWNDSVSLDVEPTSDIVFGPLKDAHASLATDPVLLKSDRFPTYHLASVVDDHAMGITHVLRGEEWLTSLPLHLDLYSALRLQAPKFAHIPLLLNPDGTKMSKRNGDVQVVDYIRRGWEPSAINNWLALAGWGARHDVDSSRLLKEAPDSTTIMTMDELVEEFDLSALTHRSSVLDPAKLEYLNKHHLMRIWSTPEGLQDLAQRAHDHVKAAFSSSQYTSLDYIKNAILTLEGRLTNVQDIPKLAPFFFVDPDLSSPEAKVMIKKITLEQRAQVLQAVTDLLATKKDSWSSLNFLGLLHEERGRLGVPSKVYMTVLRHALTGMKDGPAVADIMRVIGPERTLARLK</sequence>
<gene>
    <name evidence="1" type="ORF">BDN72DRAFT_832779</name>
</gene>